<gene>
    <name evidence="2" type="ORF">HQN87_09510</name>
</gene>
<comment type="caution">
    <text evidence="2">The sequence shown here is derived from an EMBL/GenBank/DDBJ whole genome shotgun (WGS) entry which is preliminary data.</text>
</comment>
<dbReference type="Proteomes" id="UP000711047">
    <property type="component" value="Unassembled WGS sequence"/>
</dbReference>
<evidence type="ECO:0000313" key="3">
    <source>
        <dbReference type="Proteomes" id="UP000711047"/>
    </source>
</evidence>
<organism evidence="2 3">
    <name type="scientific">Paenibacillus tritici</name>
    <dbReference type="NCBI Taxonomy" id="1873425"/>
    <lineage>
        <taxon>Bacteria</taxon>
        <taxon>Bacillati</taxon>
        <taxon>Bacillota</taxon>
        <taxon>Bacilli</taxon>
        <taxon>Bacillales</taxon>
        <taxon>Paenibacillaceae</taxon>
        <taxon>Paenibacillus</taxon>
    </lineage>
</organism>
<keyword evidence="1" id="KW-0812">Transmembrane</keyword>
<evidence type="ECO:0000313" key="2">
    <source>
        <dbReference type="EMBL" id="NQX45567.1"/>
    </source>
</evidence>
<evidence type="ECO:0000256" key="1">
    <source>
        <dbReference type="SAM" id="Phobius"/>
    </source>
</evidence>
<sequence length="79" mass="7662">MFILLVSATATAAIPATGIAAAMAATVPAAVAAAAPTAAAMVMILCMMPMVMAGAAVPVIVTKMIVAAVYGGTVQINSR</sequence>
<keyword evidence="1" id="KW-1133">Transmembrane helix</keyword>
<keyword evidence="3" id="KW-1185">Reference proteome</keyword>
<protein>
    <submittedName>
        <fullName evidence="2">Uncharacterized protein</fullName>
    </submittedName>
</protein>
<keyword evidence="1" id="KW-0472">Membrane</keyword>
<proteinExistence type="predicted"/>
<name>A0ABX2DLS4_9BACL</name>
<dbReference type="EMBL" id="JABMKX010000004">
    <property type="protein sequence ID" value="NQX45567.1"/>
    <property type="molecule type" value="Genomic_DNA"/>
</dbReference>
<reference evidence="2 3" key="1">
    <citation type="submission" date="2020-05" db="EMBL/GenBank/DDBJ databases">
        <title>Paenibacillus glebae, sp. nov., Paenibacillus humi sp. nov., Paenibacillus pedi sp. nov., Paenibacillus terrestris sp. nov. and Paenibacillus terricola sp. nov., isolated from a forest top soil sample.</title>
        <authorList>
            <person name="Qi S."/>
            <person name="Carlier A."/>
            <person name="Cnockaert M."/>
            <person name="Vandamme P."/>
        </authorList>
    </citation>
    <scope>NUCLEOTIDE SEQUENCE [LARGE SCALE GENOMIC DNA]</scope>
    <source>
        <strain evidence="2 3">LMG 29502</strain>
    </source>
</reference>
<accession>A0ABX2DLS4</accession>
<feature type="transmembrane region" description="Helical" evidence="1">
    <location>
        <begin position="42"/>
        <end position="70"/>
    </location>
</feature>